<proteinExistence type="predicted"/>
<reference evidence="2" key="1">
    <citation type="journal article" date="2019" name="Int. J. Syst. Evol. Microbiol.">
        <title>The Global Catalogue of Microorganisms (GCM) 10K type strain sequencing project: providing services to taxonomists for standard genome sequencing and annotation.</title>
        <authorList>
            <consortium name="The Broad Institute Genomics Platform"/>
            <consortium name="The Broad Institute Genome Sequencing Center for Infectious Disease"/>
            <person name="Wu L."/>
            <person name="Ma J."/>
        </authorList>
    </citation>
    <scope>NUCLEOTIDE SEQUENCE [LARGE SCALE GENOMIC DNA]</scope>
    <source>
        <strain evidence="2">JCM 9088</strain>
    </source>
</reference>
<sequence length="57" mass="6536">MRITYGRDMRVSIRQAAITAIHNGTEKITKATLDAVQLDHLAENHHRPHSPTRPRPR</sequence>
<evidence type="ECO:0008006" key="3">
    <source>
        <dbReference type="Google" id="ProtNLM"/>
    </source>
</evidence>
<evidence type="ECO:0000313" key="1">
    <source>
        <dbReference type="EMBL" id="GAA2969501.1"/>
    </source>
</evidence>
<name>A0ABP6K7U5_9ACTN</name>
<keyword evidence="2" id="KW-1185">Reference proteome</keyword>
<organism evidence="1 2">
    <name type="scientific">Streptomyces enissocaesilis</name>
    <dbReference type="NCBI Taxonomy" id="332589"/>
    <lineage>
        <taxon>Bacteria</taxon>
        <taxon>Bacillati</taxon>
        <taxon>Actinomycetota</taxon>
        <taxon>Actinomycetes</taxon>
        <taxon>Kitasatosporales</taxon>
        <taxon>Streptomycetaceae</taxon>
        <taxon>Streptomyces</taxon>
        <taxon>Streptomyces rochei group</taxon>
    </lineage>
</organism>
<dbReference type="EMBL" id="BAAAUD010000085">
    <property type="protein sequence ID" value="GAA2969501.1"/>
    <property type="molecule type" value="Genomic_DNA"/>
</dbReference>
<evidence type="ECO:0000313" key="2">
    <source>
        <dbReference type="Proteomes" id="UP001500403"/>
    </source>
</evidence>
<comment type="caution">
    <text evidence="1">The sequence shown here is derived from an EMBL/GenBank/DDBJ whole genome shotgun (WGS) entry which is preliminary data.</text>
</comment>
<protein>
    <recommendedName>
        <fullName evidence="3">Transposase</fullName>
    </recommendedName>
</protein>
<accession>A0ABP6K7U5</accession>
<gene>
    <name evidence="1" type="ORF">GCM10010446_63600</name>
</gene>
<dbReference type="Proteomes" id="UP001500403">
    <property type="component" value="Unassembled WGS sequence"/>
</dbReference>